<comment type="caution">
    <text evidence="1">The sequence shown here is derived from an EMBL/GenBank/DDBJ whole genome shotgun (WGS) entry which is preliminary data.</text>
</comment>
<sequence length="186" mass="21323">MHTKNPLGPCTSERAWNHQTPEWPLGNIATFGKSFLLHPGFPDPQISLAGAWRLLIEYNNQEYDRIELTTGDETEELDPKDISELKELVLQINEFLDEDNMVQQDLANSFEIDHCYRETSMLNAMRTQRRSFLQEKDPNFPILLVEGHITQNSTSEPSSIKMSIARPSSAILESFYLAIIITEEIL</sequence>
<keyword evidence="2" id="KW-1185">Reference proteome</keyword>
<dbReference type="AlphaFoldDB" id="A0AAN9LZV8"/>
<organism evidence="1 2">
    <name type="scientific">Canavalia gladiata</name>
    <name type="common">Sword bean</name>
    <name type="synonym">Dolichos gladiatus</name>
    <dbReference type="NCBI Taxonomy" id="3824"/>
    <lineage>
        <taxon>Eukaryota</taxon>
        <taxon>Viridiplantae</taxon>
        <taxon>Streptophyta</taxon>
        <taxon>Embryophyta</taxon>
        <taxon>Tracheophyta</taxon>
        <taxon>Spermatophyta</taxon>
        <taxon>Magnoliopsida</taxon>
        <taxon>eudicotyledons</taxon>
        <taxon>Gunneridae</taxon>
        <taxon>Pentapetalae</taxon>
        <taxon>rosids</taxon>
        <taxon>fabids</taxon>
        <taxon>Fabales</taxon>
        <taxon>Fabaceae</taxon>
        <taxon>Papilionoideae</taxon>
        <taxon>50 kb inversion clade</taxon>
        <taxon>NPAAA clade</taxon>
        <taxon>indigoferoid/millettioid clade</taxon>
        <taxon>Phaseoleae</taxon>
        <taxon>Canavalia</taxon>
    </lineage>
</organism>
<dbReference type="Proteomes" id="UP001367508">
    <property type="component" value="Unassembled WGS sequence"/>
</dbReference>
<name>A0AAN9LZV8_CANGL</name>
<dbReference type="EMBL" id="JAYMYQ010000003">
    <property type="protein sequence ID" value="KAK7344861.1"/>
    <property type="molecule type" value="Genomic_DNA"/>
</dbReference>
<gene>
    <name evidence="1" type="ORF">VNO77_15027</name>
</gene>
<evidence type="ECO:0000313" key="1">
    <source>
        <dbReference type="EMBL" id="KAK7344861.1"/>
    </source>
</evidence>
<protein>
    <submittedName>
        <fullName evidence="1">Uncharacterized protein</fullName>
    </submittedName>
</protein>
<accession>A0AAN9LZV8</accession>
<reference evidence="1 2" key="1">
    <citation type="submission" date="2024-01" db="EMBL/GenBank/DDBJ databases">
        <title>The genomes of 5 underutilized Papilionoideae crops provide insights into root nodulation and disease resistanc.</title>
        <authorList>
            <person name="Jiang F."/>
        </authorList>
    </citation>
    <scope>NUCLEOTIDE SEQUENCE [LARGE SCALE GENOMIC DNA]</scope>
    <source>
        <strain evidence="1">LVBAO_FW01</strain>
        <tissue evidence="1">Leaves</tissue>
    </source>
</reference>
<proteinExistence type="predicted"/>
<evidence type="ECO:0000313" key="2">
    <source>
        <dbReference type="Proteomes" id="UP001367508"/>
    </source>
</evidence>